<dbReference type="EMBL" id="CAXITT010000002">
    <property type="protein sequence ID" value="CAL1526047.1"/>
    <property type="molecule type" value="Genomic_DNA"/>
</dbReference>
<sequence length="129" mass="15165">MYSMFTLIKTKVKTFKMASNSYRVLRSLSKELRYIYKKKDLQDVPIYCYLQDQFRSMQVTGEKICREQHEAENLAQTYLCYLESTRRNEELSVLYRGKGERSIESSANIVGLKLPKLYSEDAAKKPPDE</sequence>
<dbReference type="PANTHER" id="PTHR31716">
    <property type="entry name" value="PROTEIN FMC1 HOMOLOG"/>
    <property type="match status" value="1"/>
</dbReference>
<reference evidence="3 4" key="1">
    <citation type="submission" date="2024-04" db="EMBL/GenBank/DDBJ databases">
        <authorList>
            <consortium name="Genoscope - CEA"/>
            <person name="William W."/>
        </authorList>
    </citation>
    <scope>NUCLEOTIDE SEQUENCE [LARGE SCALE GENOMIC DNA]</scope>
</reference>
<dbReference type="Proteomes" id="UP001497497">
    <property type="component" value="Unassembled WGS sequence"/>
</dbReference>
<proteinExistence type="inferred from homology"/>
<dbReference type="AlphaFoldDB" id="A0AAV2GX75"/>
<dbReference type="PANTHER" id="PTHR31716:SF1">
    <property type="entry name" value="PROTEIN FMC1 HOMOLOG"/>
    <property type="match status" value="1"/>
</dbReference>
<name>A0AAV2GX75_LYMST</name>
<protein>
    <recommendedName>
        <fullName evidence="2">Protein FMC1 homolog</fullName>
    </recommendedName>
</protein>
<evidence type="ECO:0000313" key="3">
    <source>
        <dbReference type="EMBL" id="CAL1526047.1"/>
    </source>
</evidence>
<evidence type="ECO:0000256" key="1">
    <source>
        <dbReference type="ARBA" id="ARBA00009058"/>
    </source>
</evidence>
<keyword evidence="4" id="KW-1185">Reference proteome</keyword>
<evidence type="ECO:0000313" key="4">
    <source>
        <dbReference type="Proteomes" id="UP001497497"/>
    </source>
</evidence>
<accession>A0AAV2GX75</accession>
<dbReference type="GO" id="GO:0005739">
    <property type="term" value="C:mitochondrion"/>
    <property type="evidence" value="ECO:0007669"/>
    <property type="project" value="TreeGrafter"/>
</dbReference>
<comment type="caution">
    <text evidence="3">The sequence shown here is derived from an EMBL/GenBank/DDBJ whole genome shotgun (WGS) entry which is preliminary data.</text>
</comment>
<dbReference type="CDD" id="cd20271">
    <property type="entry name" value="Complex1_LYR_FMC1"/>
    <property type="match status" value="1"/>
</dbReference>
<comment type="similarity">
    <text evidence="1">Belongs to the FMC1 family.</text>
</comment>
<dbReference type="InterPro" id="IPR037667">
    <property type="entry name" value="FMC1_homologue"/>
</dbReference>
<gene>
    <name evidence="3" type="ORF">GSLYS_00000224001</name>
</gene>
<organism evidence="3 4">
    <name type="scientific">Lymnaea stagnalis</name>
    <name type="common">Great pond snail</name>
    <name type="synonym">Helix stagnalis</name>
    <dbReference type="NCBI Taxonomy" id="6523"/>
    <lineage>
        <taxon>Eukaryota</taxon>
        <taxon>Metazoa</taxon>
        <taxon>Spiralia</taxon>
        <taxon>Lophotrochozoa</taxon>
        <taxon>Mollusca</taxon>
        <taxon>Gastropoda</taxon>
        <taxon>Heterobranchia</taxon>
        <taxon>Euthyneura</taxon>
        <taxon>Panpulmonata</taxon>
        <taxon>Hygrophila</taxon>
        <taxon>Lymnaeoidea</taxon>
        <taxon>Lymnaeidae</taxon>
        <taxon>Lymnaea</taxon>
    </lineage>
</organism>
<evidence type="ECO:0000256" key="2">
    <source>
        <dbReference type="ARBA" id="ARBA00013846"/>
    </source>
</evidence>